<name>A0AAV4H519_9GAST</name>
<reference evidence="1 2" key="1">
    <citation type="journal article" date="2021" name="Elife">
        <title>Chloroplast acquisition without the gene transfer in kleptoplastic sea slugs, Plakobranchus ocellatus.</title>
        <authorList>
            <person name="Maeda T."/>
            <person name="Takahashi S."/>
            <person name="Yoshida T."/>
            <person name="Shimamura S."/>
            <person name="Takaki Y."/>
            <person name="Nagai Y."/>
            <person name="Toyoda A."/>
            <person name="Suzuki Y."/>
            <person name="Arimoto A."/>
            <person name="Ishii H."/>
            <person name="Satoh N."/>
            <person name="Nishiyama T."/>
            <person name="Hasebe M."/>
            <person name="Maruyama T."/>
            <person name="Minagawa J."/>
            <person name="Obokata J."/>
            <person name="Shigenobu S."/>
        </authorList>
    </citation>
    <scope>NUCLEOTIDE SEQUENCE [LARGE SCALE GENOMIC DNA]</scope>
</reference>
<evidence type="ECO:0000313" key="2">
    <source>
        <dbReference type="Proteomes" id="UP000762676"/>
    </source>
</evidence>
<keyword evidence="1" id="KW-0378">Hydrolase</keyword>
<protein>
    <submittedName>
        <fullName evidence="1">ATP-dependent helicase</fullName>
    </submittedName>
</protein>
<keyword evidence="1" id="KW-0547">Nucleotide-binding</keyword>
<dbReference type="AlphaFoldDB" id="A0AAV4H519"/>
<gene>
    <name evidence="1" type="ORF">ElyMa_006204800</name>
</gene>
<evidence type="ECO:0000313" key="1">
    <source>
        <dbReference type="EMBL" id="GFR92612.1"/>
    </source>
</evidence>
<accession>A0AAV4H519</accession>
<dbReference type="Proteomes" id="UP000762676">
    <property type="component" value="Unassembled WGS sequence"/>
</dbReference>
<keyword evidence="2" id="KW-1185">Reference proteome</keyword>
<proteinExistence type="predicted"/>
<dbReference type="GO" id="GO:0004386">
    <property type="term" value="F:helicase activity"/>
    <property type="evidence" value="ECO:0007669"/>
    <property type="project" value="UniProtKB-KW"/>
</dbReference>
<keyword evidence="1" id="KW-0347">Helicase</keyword>
<comment type="caution">
    <text evidence="1">The sequence shown here is derived from an EMBL/GenBank/DDBJ whole genome shotgun (WGS) entry which is preliminary data.</text>
</comment>
<keyword evidence="1" id="KW-0067">ATP-binding</keyword>
<dbReference type="EMBL" id="BMAT01012452">
    <property type="protein sequence ID" value="GFR92612.1"/>
    <property type="molecule type" value="Genomic_DNA"/>
</dbReference>
<sequence length="129" mass="14869">MHQYSKKTWQRRKRGRQVEVGVYEAAAIGRIYTISPKRGDCFYLRLLLLSIPGPTSFQMLRTVNGTTHESYRDAYLALGLLEDDNIHRQTLQEACISQSPHSLEISFLSFSHRYVNPTRQSCGKNFGMK</sequence>
<organism evidence="1 2">
    <name type="scientific">Elysia marginata</name>
    <dbReference type="NCBI Taxonomy" id="1093978"/>
    <lineage>
        <taxon>Eukaryota</taxon>
        <taxon>Metazoa</taxon>
        <taxon>Spiralia</taxon>
        <taxon>Lophotrochozoa</taxon>
        <taxon>Mollusca</taxon>
        <taxon>Gastropoda</taxon>
        <taxon>Heterobranchia</taxon>
        <taxon>Euthyneura</taxon>
        <taxon>Panpulmonata</taxon>
        <taxon>Sacoglossa</taxon>
        <taxon>Placobranchoidea</taxon>
        <taxon>Plakobranchidae</taxon>
        <taxon>Elysia</taxon>
    </lineage>
</organism>